<feature type="region of interest" description="Disordered" evidence="1">
    <location>
        <begin position="2995"/>
        <end position="3031"/>
    </location>
</feature>
<dbReference type="GeneTree" id="ENSGT00940000159696"/>
<feature type="region of interest" description="Disordered" evidence="1">
    <location>
        <begin position="3110"/>
        <end position="3146"/>
    </location>
</feature>
<feature type="compositionally biased region" description="Basic and acidic residues" evidence="1">
    <location>
        <begin position="2136"/>
        <end position="2147"/>
    </location>
</feature>
<feature type="compositionally biased region" description="Basic and acidic residues" evidence="1">
    <location>
        <begin position="1401"/>
        <end position="1420"/>
    </location>
</feature>
<evidence type="ECO:0000313" key="3">
    <source>
        <dbReference type="Proteomes" id="UP000007648"/>
    </source>
</evidence>
<evidence type="ECO:0008006" key="4">
    <source>
        <dbReference type="Google" id="ProtNLM"/>
    </source>
</evidence>
<reference evidence="2" key="3">
    <citation type="submission" date="2025-09" db="UniProtKB">
        <authorList>
            <consortium name="Ensembl"/>
        </authorList>
    </citation>
    <scope>IDENTIFICATION</scope>
</reference>
<feature type="compositionally biased region" description="Basic and acidic residues" evidence="1">
    <location>
        <begin position="1122"/>
        <end position="1133"/>
    </location>
</feature>
<feature type="region of interest" description="Disordered" evidence="1">
    <location>
        <begin position="1819"/>
        <end position="1839"/>
    </location>
</feature>
<name>A0A7N4P5I0_SARHA</name>
<feature type="compositionally biased region" description="Polar residues" evidence="1">
    <location>
        <begin position="798"/>
        <end position="810"/>
    </location>
</feature>
<feature type="compositionally biased region" description="Basic and acidic residues" evidence="1">
    <location>
        <begin position="3485"/>
        <end position="3498"/>
    </location>
</feature>
<feature type="compositionally biased region" description="Basic and acidic residues" evidence="1">
    <location>
        <begin position="1191"/>
        <end position="1210"/>
    </location>
</feature>
<feature type="region of interest" description="Disordered" evidence="1">
    <location>
        <begin position="913"/>
        <end position="1158"/>
    </location>
</feature>
<protein>
    <recommendedName>
        <fullName evidence="4">Cardiomyopathy associated 5</fullName>
    </recommendedName>
</protein>
<feature type="compositionally biased region" description="Basic and acidic residues" evidence="1">
    <location>
        <begin position="166"/>
        <end position="181"/>
    </location>
</feature>
<feature type="region of interest" description="Disordered" evidence="1">
    <location>
        <begin position="472"/>
        <end position="526"/>
    </location>
</feature>
<feature type="region of interest" description="Disordered" evidence="1">
    <location>
        <begin position="630"/>
        <end position="660"/>
    </location>
</feature>
<feature type="compositionally biased region" description="Basic and acidic residues" evidence="1">
    <location>
        <begin position="1587"/>
        <end position="1606"/>
    </location>
</feature>
<feature type="compositionally biased region" description="Basic and acidic residues" evidence="1">
    <location>
        <begin position="883"/>
        <end position="893"/>
    </location>
</feature>
<feature type="region of interest" description="Disordered" evidence="1">
    <location>
        <begin position="679"/>
        <end position="898"/>
    </location>
</feature>
<feature type="compositionally biased region" description="Basic and acidic residues" evidence="1">
    <location>
        <begin position="3196"/>
        <end position="3212"/>
    </location>
</feature>
<accession>A0A7N4P5I0</accession>
<feature type="compositionally biased region" description="Polar residues" evidence="1">
    <location>
        <begin position="1632"/>
        <end position="1641"/>
    </location>
</feature>
<feature type="compositionally biased region" description="Polar residues" evidence="1">
    <location>
        <begin position="962"/>
        <end position="978"/>
    </location>
</feature>
<feature type="compositionally biased region" description="Acidic residues" evidence="1">
    <location>
        <begin position="18"/>
        <end position="44"/>
    </location>
</feature>
<feature type="compositionally biased region" description="Basic and acidic residues" evidence="1">
    <location>
        <begin position="2718"/>
        <end position="2734"/>
    </location>
</feature>
<feature type="compositionally biased region" description="Polar residues" evidence="1">
    <location>
        <begin position="1"/>
        <end position="15"/>
    </location>
</feature>
<feature type="compositionally biased region" description="Basic and acidic residues" evidence="1">
    <location>
        <begin position="493"/>
        <end position="506"/>
    </location>
</feature>
<dbReference type="SUPFAM" id="SSF57845">
    <property type="entry name" value="B-box zinc-binding domain"/>
    <property type="match status" value="1"/>
</dbReference>
<dbReference type="Ensembl" id="ENSSHAT00000043030.1">
    <property type="protein sequence ID" value="ENSSHAP00000033493.1"/>
    <property type="gene ID" value="ENSSHAG00000028352.1"/>
</dbReference>
<feature type="compositionally biased region" description="Basic and acidic residues" evidence="1">
    <location>
        <begin position="1463"/>
        <end position="1482"/>
    </location>
</feature>
<feature type="compositionally biased region" description="Polar residues" evidence="1">
    <location>
        <begin position="1446"/>
        <end position="1456"/>
    </location>
</feature>
<feature type="compositionally biased region" description="Polar residues" evidence="1">
    <location>
        <begin position="1322"/>
        <end position="1332"/>
    </location>
</feature>
<dbReference type="InParanoid" id="A0A7N4P5I0"/>
<feature type="compositionally biased region" description="Polar residues" evidence="1">
    <location>
        <begin position="100"/>
        <end position="117"/>
    </location>
</feature>
<feature type="compositionally biased region" description="Basic and acidic residues" evidence="1">
    <location>
        <begin position="2563"/>
        <end position="2586"/>
    </location>
</feature>
<dbReference type="PANTHER" id="PTHR24099">
    <property type="entry name" value="E3 UBIQUITIN-PROTEIN LIGASE TRIM36-RELATED"/>
    <property type="match status" value="1"/>
</dbReference>
<feature type="region of interest" description="Disordered" evidence="1">
    <location>
        <begin position="2283"/>
        <end position="2328"/>
    </location>
</feature>
<feature type="compositionally biased region" description="Basic and acidic residues" evidence="1">
    <location>
        <begin position="2682"/>
        <end position="2693"/>
    </location>
</feature>
<feature type="compositionally biased region" description="Polar residues" evidence="1">
    <location>
        <begin position="2600"/>
        <end position="2626"/>
    </location>
</feature>
<feature type="compositionally biased region" description="Basic and acidic residues" evidence="1">
    <location>
        <begin position="1277"/>
        <end position="1296"/>
    </location>
</feature>
<dbReference type="Proteomes" id="UP000007648">
    <property type="component" value="Unassembled WGS sequence"/>
</dbReference>
<feature type="compositionally biased region" description="Basic and acidic residues" evidence="1">
    <location>
        <begin position="1339"/>
        <end position="1358"/>
    </location>
</feature>
<feature type="compositionally biased region" description="Basic and acidic residues" evidence="1">
    <location>
        <begin position="2296"/>
        <end position="2316"/>
    </location>
</feature>
<dbReference type="Gene3D" id="3.30.160.60">
    <property type="entry name" value="Classic Zinc Finger"/>
    <property type="match status" value="1"/>
</dbReference>
<dbReference type="PANTHER" id="PTHR24099:SF7">
    <property type="entry name" value="CARDIOMYOPATHY-ASSOCIATED PROTEIN 5"/>
    <property type="match status" value="1"/>
</dbReference>
<feature type="compositionally biased region" description="Polar residues" evidence="1">
    <location>
        <begin position="2807"/>
        <end position="2834"/>
    </location>
</feature>
<feature type="compositionally biased region" description="Polar residues" evidence="1">
    <location>
        <begin position="642"/>
        <end position="655"/>
    </location>
</feature>
<feature type="compositionally biased region" description="Polar residues" evidence="1">
    <location>
        <begin position="857"/>
        <end position="872"/>
    </location>
</feature>
<feature type="compositionally biased region" description="Polar residues" evidence="1">
    <location>
        <begin position="1384"/>
        <end position="1394"/>
    </location>
</feature>
<evidence type="ECO:0000256" key="1">
    <source>
        <dbReference type="SAM" id="MobiDB-lite"/>
    </source>
</evidence>
<feature type="compositionally biased region" description="Polar residues" evidence="1">
    <location>
        <begin position="1751"/>
        <end position="1768"/>
    </location>
</feature>
<feature type="compositionally biased region" description="Basic and acidic residues" evidence="1">
    <location>
        <begin position="758"/>
        <end position="772"/>
    </location>
</feature>
<feature type="compositionally biased region" description="Basic and acidic residues" evidence="1">
    <location>
        <begin position="3130"/>
        <end position="3143"/>
    </location>
</feature>
<feature type="region of interest" description="Disordered" evidence="1">
    <location>
        <begin position="2098"/>
        <end position="2176"/>
    </location>
</feature>
<dbReference type="FunCoup" id="A0A7N4P5I0">
    <property type="interactions" value="654"/>
</dbReference>
<feature type="compositionally biased region" description="Basic and acidic residues" evidence="1">
    <location>
        <begin position="1098"/>
        <end position="1109"/>
    </location>
</feature>
<feature type="compositionally biased region" description="Polar residues" evidence="1">
    <location>
        <begin position="1570"/>
        <end position="1580"/>
    </location>
</feature>
<feature type="compositionally biased region" description="Polar residues" evidence="1">
    <location>
        <begin position="1508"/>
        <end position="1518"/>
    </location>
</feature>
<organism evidence="2 3">
    <name type="scientific">Sarcophilus harrisii</name>
    <name type="common">Tasmanian devil</name>
    <name type="synonym">Sarcophilus laniarius</name>
    <dbReference type="NCBI Taxonomy" id="9305"/>
    <lineage>
        <taxon>Eukaryota</taxon>
        <taxon>Metazoa</taxon>
        <taxon>Chordata</taxon>
        <taxon>Craniata</taxon>
        <taxon>Vertebrata</taxon>
        <taxon>Euteleostomi</taxon>
        <taxon>Mammalia</taxon>
        <taxon>Metatheria</taxon>
        <taxon>Dasyuromorphia</taxon>
        <taxon>Dasyuridae</taxon>
        <taxon>Sarcophilus</taxon>
    </lineage>
</organism>
<feature type="region of interest" description="Disordered" evidence="1">
    <location>
        <begin position="1695"/>
        <end position="1769"/>
    </location>
</feature>
<feature type="compositionally biased region" description="Polar residues" evidence="1">
    <location>
        <begin position="3118"/>
        <end position="3129"/>
    </location>
</feature>
<feature type="region of interest" description="Disordered" evidence="1">
    <location>
        <begin position="2497"/>
        <end position="2638"/>
    </location>
</feature>
<feature type="compositionally biased region" description="Basic residues" evidence="1">
    <location>
        <begin position="128"/>
        <end position="138"/>
    </location>
</feature>
<feature type="compositionally biased region" description="Low complexity" evidence="1">
    <location>
        <begin position="80"/>
        <end position="99"/>
    </location>
</feature>
<feature type="region of interest" description="Disordered" evidence="1">
    <location>
        <begin position="3464"/>
        <end position="3498"/>
    </location>
</feature>
<feature type="region of interest" description="Disordered" evidence="1">
    <location>
        <begin position="1"/>
        <end position="201"/>
    </location>
</feature>
<feature type="compositionally biased region" description="Basic and acidic residues" evidence="1">
    <location>
        <begin position="913"/>
        <end position="940"/>
    </location>
</feature>
<feature type="region of interest" description="Disordered" evidence="1">
    <location>
        <begin position="2666"/>
        <end position="2846"/>
    </location>
</feature>
<feature type="compositionally biased region" description="Polar residues" evidence="1">
    <location>
        <begin position="2497"/>
        <end position="2506"/>
    </location>
</feature>
<feature type="compositionally biased region" description="Basic and acidic residues" evidence="1">
    <location>
        <begin position="1525"/>
        <end position="1544"/>
    </location>
</feature>
<feature type="region of interest" description="Disordered" evidence="1">
    <location>
        <begin position="1276"/>
        <end position="1641"/>
    </location>
</feature>
<sequence>MESAQYDSAPTSESYLGSDEETELETEEESEGEEETTAETEEELDSSRLTDQNEEDKTKQECIISDPSFSMVTVQREDSGITWETSSSRSSTPWASETSLTSDMYSMEGSTVSSPPGNISFILDEGKKVRKRTRKSSSKHGSPALRRKGGKKRHSLEGQTDVPTNAKDKTSISDGKSEQEKSSFGTYDKTRKKKTVSNTPPITGAIYKEYKPLVLRPVYIGTVQYKIKMFNSVKEEIIPLQFYGTLPKGYVIKEINYRKGKDASITLEPDANQDSSVFSKASKSVTQNIESNKEKQLSPPWREAISKESRPMPSFLKDTEKSKEINSFSPPNTVAASGLKHTVSSYSSNEIMEPQSLTSLDSAIPVEETPMNEIQIDSSDAATSELMSPKMVKEDLKAETQETVVLLPTFSTSPSFVDEVGEEERESDLLATDATSISKNLISTKAEQETFESDAPVTAACAPDSLDTKVENLGLSSLEKEEPVSPTGEWEMEETKPEPPALREMKEEEGDISLPITSGPELESSYVSEEEIIEIDYPESLSPSENAILSPLVHEGEREEAEPDLPLLATSTSENVALLEKEREDIGPISPDSDFASEFSSLSYSTHELEEKEMKPVSPPAALSPSEYEILSEEETVPCSPEFTSVSEYSATSPTAEEDSIGYQSPIHLASTSEATIFSEEETLESERYTPDSTSASEYSIPPYAAQELQKEETGQRTPLSSIATAEHMIISEEEKDDIGPYSPDSAFVSEYSVSPHPVRESEKEESERDYPIHATSPSEHAIFNEEENEEIEPFSPDSASDFSVPYTTPEQEKRADEPSSLETSMSVSEYSIFSEAEKEEMEPEIQAATMPVPEQTILSQKQKVQHSSSLPEQLKPPPSAAEVDKEEAKSDSQTDAMSVSEYLILSQKQKIESASKVLESEHSELPSSTDEREKEEIRPDSSIPAFMKAGSSEKEKVKSVLPQTSETESQESIVPKSTQEEKKELGVEPPPAQKVASEHSTFSKVSKEEITSSSQVTPPEHPASMLHKEMESHSPRAPDYVMEPSVAPGKAGEKVASDSMSIEKPVPQQEISLKNKENLKDSQQAKSLAGFEISQAETKEKVRQDKEQAAIPKSQHLVSSKSEKEETPHLPELKLSSLSEENKKEIGLDSPQATASELKPSLLLKTVKEEIQSDSPLPTTSVSDAVLSKASKEELKVSSLSEENKKEIGLDSPQTTASELKPSLLPKTVKEEIQLDSPLPTTSVSDAVLSKASKEEIQLESPLLTTSVSDAVLSKASKEELKVSSLSEENKKEIGLDSPQATASELKPSLLPKTVKEEIQSDSPLPTTSVSDAVLSKASKEELKVSSLSEENKKEIGLDSPQATASELKPSLLPKTVKEEIQSDSPLPTTSVSDAVLSKASKEELKVSSLSEENKKEIGLDSPEATASELKPSLLSKTVKEEIQSDSPLPTTSVSDAVLSKASKEELKVSSLSEENKKEIGLDSPQATASELKPSLLPKTVKEEIQSDSPLPTTSVSDAVLSKASKEELKVSSLSEENKKEIGLDSPQATASELKPSLLPKTVKEEIQSDSPLPTTSVSDAVLSKASKEELKVSSLSEENKKEIGLDSPQATASELKPSLLPKSVKEEIQSDSPLPTTSVSDAVLSEEKVDLSSLPTDHLVLNENLFEIGSPIEIAAAKVPVWSEVDNEVNLHAPSSARDSAEHAVLPEVLKEEEKPESPIPEHSFLSKVGNDQGVPPLTVPAVERSTLSEKQASESSTPASMTESTVPPYMAVEMEKKYAKVPLSKTVISVSDQRVTSQEKEEIKSPLNELETLGIEDLSMKSITPTGERSRQEPGMLMSDKSYLLSEKPTVPSSMEPALELSGVMAELSQGLVSENGHRDAKQEISLISATGSSVLERAKSEAKIKEEGKQVSAVLAEVVNVVSDQSVASFVEKENPEPQQDNFSLKELLEESKDLVASNEGKKQKGHPLTFVGNLVPQGTGDILTKTNENDVQTPSFLMSQNIPEPSKMASFDLSEEQARQKSMLCPDDIVNLSDSSISSPLVDQKDIAMKLPSFAEANLPLEESKSIVTVEPRDVKDAKESLSLQKEGIWLQKEQSQEQTRPDKERVLESGQLYSSATDGRPLGQLMSVSPEKKQTFEHIKQENIYPAEEPDLSAQIPTSPLGRPEDHREKLTTQTYFSPEIQMAEKPRSTVVVEKAGRPEVNERQFSPLVAPESVIPEKLSTEDIQEKFTPTSESATKMQMQVSGDHIKEKVKPAIIPSSVKATSGLAEDSITVLSSEKEDLRSTPYSSTEKRLLEESKTDTSKVAKTADEVQQTKSEKPKSEVKILMQEKPKLSLIQSGEITAALDSPELINKVPKQAETAPPSTATDGKAKKGVSSFTSWMASLFFGASAPEKDVNEKEALPSPAADTSVLEGEVKMTVPAIPDDFNEAEKPALSPLSVSGLLPEKEPQTILIKASEEREQKETPLSLPNQVDKESSKLTALRVEKMSLQTHHLSESSLPGAESRTALTESGKPRQLKEDFMFLSAMEEDESQQLSFAKADLFREPQSASVGPTERNKEESYQSPLAKKEKLILERSDAITVSPEEEGEQKGSITDLSLGENNQRTQLPSAGRTNFASEESGITCGISHDETENLKNQTYSLAKAKSGESQMMLSVAHPEIKETKTVGIQPTSLREKDSLEEKTKTLIPTSPSHRVEVDQENICALPDMESLRSKVPSHSEEKEQHLLFSDTPHAMVEPSKEILSDITKESKKQESQPEFGRLVSRESKTLDSPFDESRSLAQLPSSPEAIFSPMKSPNVISVSSPEVNKSEISSPELTGAGQTYQAKDGAPHSPVPSTFVSKQVSDFQTKAMEDFQVDKPYPSAVHDSNEVTCDMTSTSRKEISSSESLMKESENLFVKDGAFAVPMVTSKPPGLTEDQKNAFSIISEGCEILNIHAPAFISSVDEEECEKMRDKLEYLEEKTSQSIQPLHDGSEVTEGHEVLRNESLAGDSDVDISLGKGKIQEKTHPAEEDVSTDSDVPFNYDTMPSEVDYFEKYTLIDYNISKEPLKKESFQKQDVEGEPQKKIPEETTSFPESSADKTLECEFDLMKLDESFYGMEKEDGKVSYKESQSSLPTLKSTDSETPRDVNRDVNSKSPGMLLFSAEEGVLSRKQLFSMEVKAINPELLEEQPALAFLYKDLYEEAAGDKKKEDETISDKESLKSDGSFPSRHSDAEEETGMYFEKYILKDEILHDASGYQKDQSRPLEEIPVDKNDSCQIKAGKGEVWGRFGTILGEKSIEEEQRAMFGEEELRSSVENHKDKELQGKVPITEEVQLASQKISYAVPFQDTHYILERVDEPVDQANEEENASPEVSQHFPVEVSYPEEESMSGATAAPERLQVEPQGFVLPEMMESRACSSPVQDEYEFAELMSYGEAARENLLSDDMFSESTPEDVLSQGRESFELVGENAEFMKEEEEQSRSVPQKDLGSEVVEPERPLAEAEDAQKEAKKSQIDTYCYTCKCPISAIDKIFGEHKDHEVAALDTAIDVVKIQLGEFLDNLKEKSLKIEAFVTEIESFFNTIEENCSKNEKRLEEQNEEMMKKVLAQYDEKAQSFEEVKKRKMEYLHEQMVNFLQSMDTAKETLETIVKEAEELDETVFLTVSMNYNSANHFTAHPRTLALLLLQIKLICLSIH</sequence>
<dbReference type="GO" id="GO:0005737">
    <property type="term" value="C:cytoplasm"/>
    <property type="evidence" value="ECO:0007669"/>
    <property type="project" value="TreeGrafter"/>
</dbReference>
<feature type="compositionally biased region" description="Polar residues" evidence="1">
    <location>
        <begin position="821"/>
        <end position="832"/>
    </location>
</feature>
<feature type="compositionally biased region" description="Basic and acidic residues" evidence="1">
    <location>
        <begin position="1027"/>
        <end position="1037"/>
    </location>
</feature>
<feature type="compositionally biased region" description="Basic and acidic residues" evidence="1">
    <location>
        <begin position="3062"/>
        <end position="3078"/>
    </location>
</feature>
<feature type="compositionally biased region" description="Basic and acidic residues" evidence="1">
    <location>
        <begin position="2520"/>
        <end position="2529"/>
    </location>
</feature>
<feature type="region of interest" description="Disordered" evidence="1">
    <location>
        <begin position="2463"/>
        <end position="2483"/>
    </location>
</feature>
<feature type="compositionally biased region" description="Polar residues" evidence="1">
    <location>
        <begin position="1174"/>
        <end position="1184"/>
    </location>
</feature>
<keyword evidence="3" id="KW-1185">Reference proteome</keyword>
<proteinExistence type="predicted"/>
<feature type="region of interest" description="Disordered" evidence="1">
    <location>
        <begin position="1171"/>
        <end position="1243"/>
    </location>
</feature>
<feature type="compositionally biased region" description="Basic and acidic residues" evidence="1">
    <location>
        <begin position="3011"/>
        <end position="3020"/>
    </location>
</feature>
<feature type="region of interest" description="Disordered" evidence="1">
    <location>
        <begin position="3196"/>
        <end position="3226"/>
    </location>
</feature>
<feature type="compositionally biased region" description="Basic and acidic residues" evidence="1">
    <location>
        <begin position="2747"/>
        <end position="2764"/>
    </location>
</feature>
<evidence type="ECO:0000313" key="2">
    <source>
        <dbReference type="Ensembl" id="ENSSHAP00000033493.1"/>
    </source>
</evidence>
<reference evidence="2" key="2">
    <citation type="submission" date="2025-08" db="UniProtKB">
        <authorList>
            <consortium name="Ensembl"/>
        </authorList>
    </citation>
    <scope>IDENTIFICATION</scope>
</reference>
<reference evidence="2 3" key="1">
    <citation type="journal article" date="2011" name="Proc. Natl. Acad. Sci. U.S.A.">
        <title>Genetic diversity and population structure of the endangered marsupial Sarcophilus harrisii (Tasmanian devil).</title>
        <authorList>
            <person name="Miller W."/>
            <person name="Hayes V.M."/>
            <person name="Ratan A."/>
            <person name="Petersen D.C."/>
            <person name="Wittekindt N.E."/>
            <person name="Miller J."/>
            <person name="Walenz B."/>
            <person name="Knight J."/>
            <person name="Qi J."/>
            <person name="Zhao F."/>
            <person name="Wang Q."/>
            <person name="Bedoya-Reina O.C."/>
            <person name="Katiyar N."/>
            <person name="Tomsho L.P."/>
            <person name="Kasson L.M."/>
            <person name="Hardie R.A."/>
            <person name="Woodbridge P."/>
            <person name="Tindall E.A."/>
            <person name="Bertelsen M.F."/>
            <person name="Dixon D."/>
            <person name="Pyecroft S."/>
            <person name="Helgen K.M."/>
            <person name="Lesk A.M."/>
            <person name="Pringle T.H."/>
            <person name="Patterson N."/>
            <person name="Zhang Y."/>
            <person name="Kreiss A."/>
            <person name="Woods G.M."/>
            <person name="Jones M.E."/>
            <person name="Schuster S.C."/>
        </authorList>
    </citation>
    <scope>NUCLEOTIDE SEQUENCE [LARGE SCALE GENOMIC DNA]</scope>
</reference>
<dbReference type="InterPro" id="IPR050617">
    <property type="entry name" value="E3_ligase_FN3/SPRY"/>
</dbReference>
<feature type="region of interest" description="Disordered" evidence="1">
    <location>
        <begin position="3062"/>
        <end position="3088"/>
    </location>
</feature>
<feature type="compositionally biased region" description="Basic residues" evidence="1">
    <location>
        <begin position="145"/>
        <end position="154"/>
    </location>
</feature>